<comment type="caution">
    <text evidence="1">The sequence shown here is derived from an EMBL/GenBank/DDBJ whole genome shotgun (WGS) entry which is preliminary data.</text>
</comment>
<evidence type="ECO:0000313" key="2">
    <source>
        <dbReference type="Proteomes" id="UP000004095"/>
    </source>
</evidence>
<protein>
    <submittedName>
        <fullName evidence="1">Uncharacterized protein</fullName>
    </submittedName>
</protein>
<accession>A1ZDD8</accession>
<gene>
    <name evidence="1" type="ORF">M23134_05183</name>
</gene>
<reference evidence="1 2" key="1">
    <citation type="submission" date="2007-01" db="EMBL/GenBank/DDBJ databases">
        <authorList>
            <person name="Haygood M."/>
            <person name="Podell S."/>
            <person name="Anderson C."/>
            <person name="Hopkinson B."/>
            <person name="Roe K."/>
            <person name="Barbeau K."/>
            <person name="Gaasterland T."/>
            <person name="Ferriera S."/>
            <person name="Johnson J."/>
            <person name="Kravitz S."/>
            <person name="Beeson K."/>
            <person name="Sutton G."/>
            <person name="Rogers Y.-H."/>
            <person name="Friedman R."/>
            <person name="Frazier M."/>
            <person name="Venter J.C."/>
        </authorList>
    </citation>
    <scope>NUCLEOTIDE SEQUENCE [LARGE SCALE GENOMIC DNA]</scope>
    <source>
        <strain evidence="1 2">ATCC 23134</strain>
    </source>
</reference>
<dbReference type="Proteomes" id="UP000004095">
    <property type="component" value="Unassembled WGS sequence"/>
</dbReference>
<dbReference type="RefSeq" id="WP_002693485.1">
    <property type="nucleotide sequence ID" value="NZ_AAWS01000002.1"/>
</dbReference>
<evidence type="ECO:0000313" key="1">
    <source>
        <dbReference type="EMBL" id="EAY31677.1"/>
    </source>
</evidence>
<dbReference type="eggNOG" id="ENOG50315YE">
    <property type="taxonomic scope" value="Bacteria"/>
</dbReference>
<name>A1ZDD8_MICM2</name>
<dbReference type="AlphaFoldDB" id="A1ZDD8"/>
<sequence length="181" mass="20123">MKNLALAFALSVMTIGSIQAQRKYNRYSPKKIKKVNSFFLEGGGNAVYGSVNYDRAFNFRKFAASIRIGVGLFPATNSEANYLYPIIPLEGNLLFGKKNHFIETGLGVSNMVVYRSIGQDTPKFILLGFARIGYRLQKANGMFLRVGFTPILMDIAINEQTNNKRGFGFIPWAGISIGESF</sequence>
<dbReference type="EMBL" id="AAWS01000002">
    <property type="protein sequence ID" value="EAY31677.1"/>
    <property type="molecule type" value="Genomic_DNA"/>
</dbReference>
<proteinExistence type="predicted"/>
<dbReference type="OrthoDB" id="966005at2"/>
<keyword evidence="2" id="KW-1185">Reference proteome</keyword>
<organism evidence="1 2">
    <name type="scientific">Microscilla marina ATCC 23134</name>
    <dbReference type="NCBI Taxonomy" id="313606"/>
    <lineage>
        <taxon>Bacteria</taxon>
        <taxon>Pseudomonadati</taxon>
        <taxon>Bacteroidota</taxon>
        <taxon>Cytophagia</taxon>
        <taxon>Cytophagales</taxon>
        <taxon>Microscillaceae</taxon>
        <taxon>Microscilla</taxon>
    </lineage>
</organism>